<evidence type="ECO:0000256" key="1">
    <source>
        <dbReference type="ARBA" id="ARBA00004141"/>
    </source>
</evidence>
<dbReference type="GO" id="GO:0015095">
    <property type="term" value="F:magnesium ion transmembrane transporter activity"/>
    <property type="evidence" value="ECO:0007669"/>
    <property type="project" value="InterPro"/>
</dbReference>
<dbReference type="InterPro" id="IPR008521">
    <property type="entry name" value="Mg_trans_NIPA"/>
</dbReference>
<dbReference type="Proteomes" id="UP001179952">
    <property type="component" value="Unassembled WGS sequence"/>
</dbReference>
<proteinExistence type="predicted"/>
<protein>
    <recommendedName>
        <fullName evidence="7">Magnesium transporter</fullName>
    </recommendedName>
</protein>
<evidence type="ECO:0000256" key="3">
    <source>
        <dbReference type="ARBA" id="ARBA00022989"/>
    </source>
</evidence>
<organism evidence="5 6">
    <name type="scientific">Acorus gramineus</name>
    <name type="common">Dwarf sweet flag</name>
    <dbReference type="NCBI Taxonomy" id="55184"/>
    <lineage>
        <taxon>Eukaryota</taxon>
        <taxon>Viridiplantae</taxon>
        <taxon>Streptophyta</taxon>
        <taxon>Embryophyta</taxon>
        <taxon>Tracheophyta</taxon>
        <taxon>Spermatophyta</taxon>
        <taxon>Magnoliopsida</taxon>
        <taxon>Liliopsida</taxon>
        <taxon>Acoraceae</taxon>
        <taxon>Acorus</taxon>
    </lineage>
</organism>
<evidence type="ECO:0008006" key="7">
    <source>
        <dbReference type="Google" id="ProtNLM"/>
    </source>
</evidence>
<dbReference type="GO" id="GO:0005769">
    <property type="term" value="C:early endosome"/>
    <property type="evidence" value="ECO:0007669"/>
    <property type="project" value="UniProtKB-SubCell"/>
</dbReference>
<dbReference type="GO" id="GO:0016020">
    <property type="term" value="C:membrane"/>
    <property type="evidence" value="ECO:0007669"/>
    <property type="project" value="UniProtKB-SubCell"/>
</dbReference>
<evidence type="ECO:0000313" key="6">
    <source>
        <dbReference type="Proteomes" id="UP001179952"/>
    </source>
</evidence>
<reference evidence="5" key="1">
    <citation type="journal article" date="2023" name="Nat. Commun.">
        <title>Diploid and tetraploid genomes of Acorus and the evolution of monocots.</title>
        <authorList>
            <person name="Ma L."/>
            <person name="Liu K.W."/>
            <person name="Li Z."/>
            <person name="Hsiao Y.Y."/>
            <person name="Qi Y."/>
            <person name="Fu T."/>
            <person name="Tang G.D."/>
            <person name="Zhang D."/>
            <person name="Sun W.H."/>
            <person name="Liu D.K."/>
            <person name="Li Y."/>
            <person name="Chen G.Z."/>
            <person name="Liu X.D."/>
            <person name="Liao X.Y."/>
            <person name="Jiang Y.T."/>
            <person name="Yu X."/>
            <person name="Hao Y."/>
            <person name="Huang J."/>
            <person name="Zhao X.W."/>
            <person name="Ke S."/>
            <person name="Chen Y.Y."/>
            <person name="Wu W.L."/>
            <person name="Hsu J.L."/>
            <person name="Lin Y.F."/>
            <person name="Huang M.D."/>
            <person name="Li C.Y."/>
            <person name="Huang L."/>
            <person name="Wang Z.W."/>
            <person name="Zhao X."/>
            <person name="Zhong W.Y."/>
            <person name="Peng D.H."/>
            <person name="Ahmad S."/>
            <person name="Lan S."/>
            <person name="Zhang J.S."/>
            <person name="Tsai W.C."/>
            <person name="Van de Peer Y."/>
            <person name="Liu Z.J."/>
        </authorList>
    </citation>
    <scope>NUCLEOTIDE SEQUENCE</scope>
    <source>
        <strain evidence="5">SCP</strain>
    </source>
</reference>
<evidence type="ECO:0000313" key="5">
    <source>
        <dbReference type="EMBL" id="KAK1278562.1"/>
    </source>
</evidence>
<keyword evidence="2" id="KW-0812">Transmembrane</keyword>
<comment type="caution">
    <text evidence="5">The sequence shown here is derived from an EMBL/GenBank/DDBJ whole genome shotgun (WGS) entry which is preliminary data.</text>
</comment>
<dbReference type="EMBL" id="JAUJYN010000002">
    <property type="protein sequence ID" value="KAK1278562.1"/>
    <property type="molecule type" value="Genomic_DNA"/>
</dbReference>
<sequence>MGFSMDNMKGFILALLSSGFIGASFIIKKKGLRRAAAVSGVRAVGWSIQLTRNQVIFKRACL</sequence>
<dbReference type="Pfam" id="PF05653">
    <property type="entry name" value="Mg_trans_NIPA"/>
    <property type="match status" value="1"/>
</dbReference>
<evidence type="ECO:0000256" key="2">
    <source>
        <dbReference type="ARBA" id="ARBA00022692"/>
    </source>
</evidence>
<keyword evidence="4" id="KW-0472">Membrane</keyword>
<comment type="subcellular location">
    <subcellularLocation>
        <location evidence="1">Membrane</location>
        <topology evidence="1">Multi-pass membrane protein</topology>
    </subcellularLocation>
</comment>
<evidence type="ECO:0000256" key="4">
    <source>
        <dbReference type="ARBA" id="ARBA00023136"/>
    </source>
</evidence>
<name>A0AAV9BQ21_ACOGR</name>
<gene>
    <name evidence="5" type="ORF">QJS04_geneDACA007410</name>
</gene>
<dbReference type="AlphaFoldDB" id="A0AAV9BQ21"/>
<keyword evidence="3" id="KW-1133">Transmembrane helix</keyword>
<reference evidence="5" key="2">
    <citation type="submission" date="2023-06" db="EMBL/GenBank/DDBJ databases">
        <authorList>
            <person name="Ma L."/>
            <person name="Liu K.-W."/>
            <person name="Li Z."/>
            <person name="Hsiao Y.-Y."/>
            <person name="Qi Y."/>
            <person name="Fu T."/>
            <person name="Tang G."/>
            <person name="Zhang D."/>
            <person name="Sun W.-H."/>
            <person name="Liu D.-K."/>
            <person name="Li Y."/>
            <person name="Chen G.-Z."/>
            <person name="Liu X.-D."/>
            <person name="Liao X.-Y."/>
            <person name="Jiang Y.-T."/>
            <person name="Yu X."/>
            <person name="Hao Y."/>
            <person name="Huang J."/>
            <person name="Zhao X.-W."/>
            <person name="Ke S."/>
            <person name="Chen Y.-Y."/>
            <person name="Wu W.-L."/>
            <person name="Hsu J.-L."/>
            <person name="Lin Y.-F."/>
            <person name="Huang M.-D."/>
            <person name="Li C.-Y."/>
            <person name="Huang L."/>
            <person name="Wang Z.-W."/>
            <person name="Zhao X."/>
            <person name="Zhong W.-Y."/>
            <person name="Peng D.-H."/>
            <person name="Ahmad S."/>
            <person name="Lan S."/>
            <person name="Zhang J.-S."/>
            <person name="Tsai W.-C."/>
            <person name="Van De Peer Y."/>
            <person name="Liu Z.-J."/>
        </authorList>
    </citation>
    <scope>NUCLEOTIDE SEQUENCE</scope>
    <source>
        <strain evidence="5">SCP</strain>
        <tissue evidence="5">Leaves</tissue>
    </source>
</reference>
<keyword evidence="6" id="KW-1185">Reference proteome</keyword>
<accession>A0AAV9BQ21</accession>